<protein>
    <recommendedName>
        <fullName evidence="10">L-threonylcarbamoyladenylate synthase</fullName>
        <ecNumber evidence="3">2.7.7.87</ecNumber>
    </recommendedName>
    <alternativeName>
        <fullName evidence="10">L-threonylcarbamoyladenylate synthase</fullName>
    </alternativeName>
</protein>
<dbReference type="GO" id="GO:0006450">
    <property type="term" value="P:regulation of translational fidelity"/>
    <property type="evidence" value="ECO:0007669"/>
    <property type="project" value="TreeGrafter"/>
</dbReference>
<dbReference type="GO" id="GO:0061710">
    <property type="term" value="F:L-threonylcarbamoyladenylate synthase"/>
    <property type="evidence" value="ECO:0007669"/>
    <property type="project" value="UniProtKB-EC"/>
</dbReference>
<dbReference type="Proteomes" id="UP000030661">
    <property type="component" value="Unassembled WGS sequence"/>
</dbReference>
<dbReference type="PANTHER" id="PTHR17490:SF16">
    <property type="entry name" value="THREONYLCARBAMOYL-AMP SYNTHASE"/>
    <property type="match status" value="1"/>
</dbReference>
<evidence type="ECO:0000256" key="5">
    <source>
        <dbReference type="ARBA" id="ARBA00022679"/>
    </source>
</evidence>
<evidence type="ECO:0000256" key="1">
    <source>
        <dbReference type="ARBA" id="ARBA00004496"/>
    </source>
</evidence>
<dbReference type="GO" id="GO:0005524">
    <property type="term" value="F:ATP binding"/>
    <property type="evidence" value="ECO:0007669"/>
    <property type="project" value="UniProtKB-KW"/>
</dbReference>
<comment type="similarity">
    <text evidence="2">Belongs to the SUA5 family.</text>
</comment>
<organism evidence="13">
    <name type="scientific">Vecturithrix granuli</name>
    <dbReference type="NCBI Taxonomy" id="1499967"/>
    <lineage>
        <taxon>Bacteria</taxon>
        <taxon>Candidatus Moduliflexota</taxon>
        <taxon>Candidatus Vecturitrichia</taxon>
        <taxon>Candidatus Vecturitrichales</taxon>
        <taxon>Candidatus Vecturitrichaceae</taxon>
        <taxon>Candidatus Vecturithrix</taxon>
    </lineage>
</organism>
<keyword evidence="14" id="KW-1185">Reference proteome</keyword>
<keyword evidence="9" id="KW-0067">ATP-binding</keyword>
<evidence type="ECO:0000256" key="7">
    <source>
        <dbReference type="ARBA" id="ARBA00022695"/>
    </source>
</evidence>
<dbReference type="GO" id="GO:0008033">
    <property type="term" value="P:tRNA processing"/>
    <property type="evidence" value="ECO:0007669"/>
    <property type="project" value="UniProtKB-KW"/>
</dbReference>
<gene>
    <name evidence="13" type="ORF">U27_02380</name>
</gene>
<dbReference type="PANTHER" id="PTHR17490">
    <property type="entry name" value="SUA5"/>
    <property type="match status" value="1"/>
</dbReference>
<dbReference type="EC" id="2.7.7.87" evidence="3"/>
<dbReference type="GO" id="GO:0005737">
    <property type="term" value="C:cytoplasm"/>
    <property type="evidence" value="ECO:0007669"/>
    <property type="project" value="UniProtKB-SubCell"/>
</dbReference>
<accession>A0A0S6WB63</accession>
<dbReference type="SUPFAM" id="SSF55821">
    <property type="entry name" value="YrdC/RibB"/>
    <property type="match status" value="1"/>
</dbReference>
<name>A0A0S6WB63_VECG1</name>
<dbReference type="PROSITE" id="PS51163">
    <property type="entry name" value="YRDC"/>
    <property type="match status" value="1"/>
</dbReference>
<dbReference type="STRING" id="1499967.U27_02380"/>
<evidence type="ECO:0000256" key="3">
    <source>
        <dbReference type="ARBA" id="ARBA00012584"/>
    </source>
</evidence>
<keyword evidence="4" id="KW-0963">Cytoplasm</keyword>
<dbReference type="InterPro" id="IPR006070">
    <property type="entry name" value="Sua5-like_dom"/>
</dbReference>
<dbReference type="eggNOG" id="COG0009">
    <property type="taxonomic scope" value="Bacteria"/>
</dbReference>
<evidence type="ECO:0000256" key="4">
    <source>
        <dbReference type="ARBA" id="ARBA00022490"/>
    </source>
</evidence>
<keyword evidence="8" id="KW-0547">Nucleotide-binding</keyword>
<keyword evidence="6" id="KW-0819">tRNA processing</keyword>
<evidence type="ECO:0000256" key="9">
    <source>
        <dbReference type="ARBA" id="ARBA00022840"/>
    </source>
</evidence>
<dbReference type="GO" id="GO:0000049">
    <property type="term" value="F:tRNA binding"/>
    <property type="evidence" value="ECO:0007669"/>
    <property type="project" value="TreeGrafter"/>
</dbReference>
<evidence type="ECO:0000259" key="12">
    <source>
        <dbReference type="PROSITE" id="PS51163"/>
    </source>
</evidence>
<evidence type="ECO:0000256" key="11">
    <source>
        <dbReference type="ARBA" id="ARBA00048366"/>
    </source>
</evidence>
<evidence type="ECO:0000313" key="14">
    <source>
        <dbReference type="Proteomes" id="UP000030661"/>
    </source>
</evidence>
<sequence>MIENPLICQIFDKTTEETVLQRASDILQRGGVVVCATDTGYLLGVNGLNPEAIRKIYQIKGRAFDKPLHLVAADPSMVKTLAEVNEKAERIMQQFWPGPLTLILKKKPIVPDSLVSGLANVGLRIPDNAFLLRLVQMAGVPITATSANRSGFKTPYTVEQVLSELGEAVKFVDLIIDQGETRHGSPSTILDLTCTPPQILRKGPITWEMLQTAWQIQDTQPTG</sequence>
<dbReference type="InterPro" id="IPR050156">
    <property type="entry name" value="TC-AMP_synthase_SUA5"/>
</dbReference>
<reference evidence="13" key="1">
    <citation type="journal article" date="2015" name="PeerJ">
        <title>First genomic representation of candidate bacterial phylum KSB3 points to enhanced environmental sensing as a trigger of wastewater bulking.</title>
        <authorList>
            <person name="Sekiguchi Y."/>
            <person name="Ohashi A."/>
            <person name="Parks D.H."/>
            <person name="Yamauchi T."/>
            <person name="Tyson G.W."/>
            <person name="Hugenholtz P."/>
        </authorList>
    </citation>
    <scope>NUCLEOTIDE SEQUENCE [LARGE SCALE GENOMIC DNA]</scope>
</reference>
<comment type="subcellular location">
    <subcellularLocation>
        <location evidence="1">Cytoplasm</location>
    </subcellularLocation>
</comment>
<keyword evidence="7" id="KW-0548">Nucleotidyltransferase</keyword>
<dbReference type="HOGENOM" id="CLU_031397_3_1_0"/>
<proteinExistence type="inferred from homology"/>
<evidence type="ECO:0000256" key="2">
    <source>
        <dbReference type="ARBA" id="ARBA00007663"/>
    </source>
</evidence>
<evidence type="ECO:0000313" key="13">
    <source>
        <dbReference type="EMBL" id="GAK55546.1"/>
    </source>
</evidence>
<dbReference type="AlphaFoldDB" id="A0A0S6WB63"/>
<dbReference type="Gene3D" id="3.90.870.10">
    <property type="entry name" value="DHBP synthase"/>
    <property type="match status" value="1"/>
</dbReference>
<dbReference type="GO" id="GO:0003725">
    <property type="term" value="F:double-stranded RNA binding"/>
    <property type="evidence" value="ECO:0007669"/>
    <property type="project" value="InterPro"/>
</dbReference>
<dbReference type="EMBL" id="DF820463">
    <property type="protein sequence ID" value="GAK55546.1"/>
    <property type="molecule type" value="Genomic_DNA"/>
</dbReference>
<dbReference type="Pfam" id="PF01300">
    <property type="entry name" value="Sua5_yciO_yrdC"/>
    <property type="match status" value="1"/>
</dbReference>
<evidence type="ECO:0000256" key="6">
    <source>
        <dbReference type="ARBA" id="ARBA00022694"/>
    </source>
</evidence>
<dbReference type="NCBIfam" id="TIGR00057">
    <property type="entry name" value="L-threonylcarbamoyladenylate synthase"/>
    <property type="match status" value="1"/>
</dbReference>
<evidence type="ECO:0000256" key="10">
    <source>
        <dbReference type="ARBA" id="ARBA00029774"/>
    </source>
</evidence>
<feature type="domain" description="YrdC-like" evidence="12">
    <location>
        <begin position="17"/>
        <end position="205"/>
    </location>
</feature>
<dbReference type="InterPro" id="IPR017945">
    <property type="entry name" value="DHBP_synth_RibB-like_a/b_dom"/>
</dbReference>
<evidence type="ECO:0000256" key="8">
    <source>
        <dbReference type="ARBA" id="ARBA00022741"/>
    </source>
</evidence>
<comment type="catalytic activity">
    <reaction evidence="11">
        <text>L-threonine + hydrogencarbonate + ATP = L-threonylcarbamoyladenylate + diphosphate + H2O</text>
        <dbReference type="Rhea" id="RHEA:36407"/>
        <dbReference type="ChEBI" id="CHEBI:15377"/>
        <dbReference type="ChEBI" id="CHEBI:17544"/>
        <dbReference type="ChEBI" id="CHEBI:30616"/>
        <dbReference type="ChEBI" id="CHEBI:33019"/>
        <dbReference type="ChEBI" id="CHEBI:57926"/>
        <dbReference type="ChEBI" id="CHEBI:73682"/>
        <dbReference type="EC" id="2.7.7.87"/>
    </reaction>
</comment>
<keyword evidence="5" id="KW-0808">Transferase</keyword>